<comment type="subcellular location">
    <subcellularLocation>
        <location evidence="2 8">Cell outer membrane</location>
        <topology evidence="2 8">Lipid-anchor</topology>
    </subcellularLocation>
</comment>
<keyword evidence="3" id="KW-0732">Signal</keyword>
<evidence type="ECO:0000256" key="6">
    <source>
        <dbReference type="ARBA" id="ARBA00023237"/>
    </source>
</evidence>
<dbReference type="InterPro" id="IPR000680">
    <property type="entry name" value="Borrelia_lipo"/>
</dbReference>
<keyword evidence="4 8" id="KW-0472">Membrane</keyword>
<evidence type="ECO:0000256" key="5">
    <source>
        <dbReference type="ARBA" id="ARBA00023139"/>
    </source>
</evidence>
<evidence type="ECO:0000256" key="4">
    <source>
        <dbReference type="ARBA" id="ARBA00023136"/>
    </source>
</evidence>
<reference evidence="9" key="1">
    <citation type="submission" date="2013-02" db="EMBL/GenBank/DDBJ databases">
        <title>Comparative genomics of Borrelia species.</title>
        <authorList>
            <person name="Schwan T.G."/>
            <person name="Raffel S.J."/>
            <person name="Porcella S.F."/>
        </authorList>
    </citation>
    <scope>NUCLEOTIDE SEQUENCE</scope>
    <source>
        <strain evidence="9">DOU</strain>
        <plasmid evidence="9">unnamed</plasmid>
    </source>
</reference>
<comment type="function">
    <text evidence="1 8">The Vlp and Vsp proteins are antigenically distinct proteins, only one vlp or vsp gene is transcriptionally active at any one time. Switching between these genes is a mechanism of host immune response evasion.</text>
</comment>
<dbReference type="SUPFAM" id="SSF74748">
    <property type="entry name" value="Variable surface antigen VlsE"/>
    <property type="match status" value="1"/>
</dbReference>
<sequence>MLEDLRVKADIKSTDKRGKIKEYCKKVKSQYGIGIGVETNADFVIAVALKAMSKDGKFWVDGKKAGSDDDNKVKEASDEAVNKILDTLGLIIIRTVRMEIGKVNSNVNKVIE</sequence>
<keyword evidence="7 8" id="KW-0449">Lipoprotein</keyword>
<geneLocation type="plasmid" evidence="9">
    <name>unnamed</name>
</geneLocation>
<evidence type="ECO:0000313" key="9">
    <source>
        <dbReference type="EMBL" id="AHH07900.1"/>
    </source>
</evidence>
<dbReference type="HOGENOM" id="CLU_2141034_0_0_12"/>
<dbReference type="AlphaFoldDB" id="W5SM28"/>
<evidence type="ECO:0000256" key="3">
    <source>
        <dbReference type="ARBA" id="ARBA00022729"/>
    </source>
</evidence>
<evidence type="ECO:0000256" key="7">
    <source>
        <dbReference type="ARBA" id="ARBA00023288"/>
    </source>
</evidence>
<dbReference type="RefSeq" id="WP_025401654.1">
    <property type="nucleotide sequence ID" value="NZ_CP004342.1"/>
</dbReference>
<dbReference type="EMBL" id="CP004342">
    <property type="protein sequence ID" value="AHH07900.1"/>
    <property type="molecule type" value="Genomic_DNA"/>
</dbReference>
<evidence type="ECO:0000256" key="1">
    <source>
        <dbReference type="ARBA" id="ARBA00003932"/>
    </source>
</evidence>
<evidence type="ECO:0000256" key="8">
    <source>
        <dbReference type="RuleBase" id="RU363105"/>
    </source>
</evidence>
<keyword evidence="9" id="KW-0614">Plasmid</keyword>
<protein>
    <recommendedName>
        <fullName evidence="8">Variable large protein</fullName>
    </recommendedName>
</protein>
<dbReference type="GO" id="GO:0009279">
    <property type="term" value="C:cell outer membrane"/>
    <property type="evidence" value="ECO:0007669"/>
    <property type="project" value="UniProtKB-SubCell"/>
</dbReference>
<evidence type="ECO:0000256" key="2">
    <source>
        <dbReference type="ARBA" id="ARBA00004459"/>
    </source>
</evidence>
<keyword evidence="6 8" id="KW-0998">Cell outer membrane</keyword>
<organism evidence="9">
    <name type="scientific">Borrelia crocidurae DOU</name>
    <dbReference type="NCBI Taxonomy" id="1293575"/>
    <lineage>
        <taxon>Bacteria</taxon>
        <taxon>Pseudomonadati</taxon>
        <taxon>Spirochaetota</taxon>
        <taxon>Spirochaetia</taxon>
        <taxon>Spirochaetales</taxon>
        <taxon>Borreliaceae</taxon>
        <taxon>Borrelia</taxon>
    </lineage>
</organism>
<keyword evidence="5 8" id="KW-0564">Palmitate</keyword>
<name>W5SM28_9SPIR</name>
<gene>
    <name evidence="9" type="ORF">BCD_1834</name>
</gene>
<proteinExistence type="predicted"/>
<accession>W5SM28</accession>
<dbReference type="Pfam" id="PF00921">
    <property type="entry name" value="Lipoprotein_2"/>
    <property type="match status" value="1"/>
</dbReference>